<dbReference type="InterPro" id="IPR011991">
    <property type="entry name" value="ArsR-like_HTH"/>
</dbReference>
<dbReference type="InterPro" id="IPR011008">
    <property type="entry name" value="Dimeric_a/b-barrel"/>
</dbReference>
<dbReference type="Gene3D" id="1.10.10.10">
    <property type="entry name" value="Winged helix-like DNA-binding domain superfamily/Winged helix DNA-binding domain"/>
    <property type="match status" value="1"/>
</dbReference>
<dbReference type="InterPro" id="IPR019885">
    <property type="entry name" value="Tscrpt_reg_HTH_AsnC-type_CS"/>
</dbReference>
<dbReference type="InterPro" id="IPR036390">
    <property type="entry name" value="WH_DNA-bd_sf"/>
</dbReference>
<evidence type="ECO:0000256" key="2">
    <source>
        <dbReference type="ARBA" id="ARBA00023125"/>
    </source>
</evidence>
<dbReference type="SMART" id="SM00344">
    <property type="entry name" value="HTH_ASNC"/>
    <property type="match status" value="1"/>
</dbReference>
<dbReference type="GO" id="GO:0043200">
    <property type="term" value="P:response to amino acid"/>
    <property type="evidence" value="ECO:0007669"/>
    <property type="project" value="TreeGrafter"/>
</dbReference>
<evidence type="ECO:0000259" key="4">
    <source>
        <dbReference type="PROSITE" id="PS50956"/>
    </source>
</evidence>
<gene>
    <name evidence="5" type="ORF">IP98_01370</name>
</gene>
<dbReference type="EMBL" id="VLKQ01000005">
    <property type="protein sequence ID" value="TWI12895.1"/>
    <property type="molecule type" value="Genomic_DNA"/>
</dbReference>
<dbReference type="InterPro" id="IPR019887">
    <property type="entry name" value="Tscrpt_reg_AsnC/Lrp_C"/>
</dbReference>
<keyword evidence="1" id="KW-0805">Transcription regulation</keyword>
<dbReference type="GO" id="GO:0006355">
    <property type="term" value="P:regulation of DNA-templated transcription"/>
    <property type="evidence" value="ECO:0007669"/>
    <property type="project" value="UniProtKB-ARBA"/>
</dbReference>
<dbReference type="Pfam" id="PF13412">
    <property type="entry name" value="HTH_24"/>
    <property type="match status" value="1"/>
</dbReference>
<name>A0A562LZ15_9FLAO</name>
<evidence type="ECO:0000256" key="3">
    <source>
        <dbReference type="ARBA" id="ARBA00023163"/>
    </source>
</evidence>
<dbReference type="SUPFAM" id="SSF46785">
    <property type="entry name" value="Winged helix' DNA-binding domain"/>
    <property type="match status" value="1"/>
</dbReference>
<dbReference type="Gene3D" id="3.30.70.920">
    <property type="match status" value="1"/>
</dbReference>
<feature type="domain" description="HTH asnC-type" evidence="4">
    <location>
        <begin position="19"/>
        <end position="80"/>
    </location>
</feature>
<proteinExistence type="predicted"/>
<reference evidence="5 6" key="1">
    <citation type="journal article" date="2015" name="Stand. Genomic Sci.">
        <title>Genomic Encyclopedia of Bacterial and Archaeal Type Strains, Phase III: the genomes of soil and plant-associated and newly described type strains.</title>
        <authorList>
            <person name="Whitman W.B."/>
            <person name="Woyke T."/>
            <person name="Klenk H.P."/>
            <person name="Zhou Y."/>
            <person name="Lilburn T.G."/>
            <person name="Beck B.J."/>
            <person name="De Vos P."/>
            <person name="Vandamme P."/>
            <person name="Eisen J.A."/>
            <person name="Garrity G."/>
            <person name="Hugenholtz P."/>
            <person name="Kyrpides N.C."/>
        </authorList>
    </citation>
    <scope>NUCLEOTIDE SEQUENCE [LARGE SCALE GENOMIC DNA]</scope>
    <source>
        <strain evidence="5 6">CGMCC 1.7270</strain>
    </source>
</reference>
<keyword evidence="3" id="KW-0804">Transcription</keyword>
<dbReference type="InterPro" id="IPR000485">
    <property type="entry name" value="AsnC-type_HTH_dom"/>
</dbReference>
<dbReference type="Pfam" id="PF01037">
    <property type="entry name" value="AsnC_trans_reg"/>
    <property type="match status" value="1"/>
</dbReference>
<dbReference type="GO" id="GO:0005829">
    <property type="term" value="C:cytosol"/>
    <property type="evidence" value="ECO:0007669"/>
    <property type="project" value="TreeGrafter"/>
</dbReference>
<dbReference type="CDD" id="cd00090">
    <property type="entry name" value="HTH_ARSR"/>
    <property type="match status" value="1"/>
</dbReference>
<dbReference type="Proteomes" id="UP000319848">
    <property type="component" value="Unassembled WGS sequence"/>
</dbReference>
<sequence length="165" mass="18795">MEITFILSQMKLNHLQIEIDGIDKQILRDLMEDARKPILQIANKIGISGAAIHQRLRKLEQAGVISGSKFVVNTKVLGYSTMAFVGIYLDKAARNPEAVRELKKIPEVLECHYTTGNWSILIKIICRDNEHLMQLLNKKIQAIDGVSRTETFISLDQQIERQIQL</sequence>
<dbReference type="GO" id="GO:0043565">
    <property type="term" value="F:sequence-specific DNA binding"/>
    <property type="evidence" value="ECO:0007669"/>
    <property type="project" value="InterPro"/>
</dbReference>
<evidence type="ECO:0000313" key="5">
    <source>
        <dbReference type="EMBL" id="TWI12895.1"/>
    </source>
</evidence>
<dbReference type="InterPro" id="IPR019888">
    <property type="entry name" value="Tscrpt_reg_AsnC-like"/>
</dbReference>
<protein>
    <submittedName>
        <fullName evidence="5">Lrp/AsnC family transcriptional regulator for asnA, asnC and gidA</fullName>
    </submittedName>
</protein>
<dbReference type="PANTHER" id="PTHR30154:SF34">
    <property type="entry name" value="TRANSCRIPTIONAL REGULATOR AZLB"/>
    <property type="match status" value="1"/>
</dbReference>
<organism evidence="5 6">
    <name type="scientific">Flavobacterium cauense R2A-7</name>
    <dbReference type="NCBI Taxonomy" id="1341154"/>
    <lineage>
        <taxon>Bacteria</taxon>
        <taxon>Pseudomonadati</taxon>
        <taxon>Bacteroidota</taxon>
        <taxon>Flavobacteriia</taxon>
        <taxon>Flavobacteriales</taxon>
        <taxon>Flavobacteriaceae</taxon>
        <taxon>Flavobacterium</taxon>
    </lineage>
</organism>
<dbReference type="InterPro" id="IPR036388">
    <property type="entry name" value="WH-like_DNA-bd_sf"/>
</dbReference>
<accession>A0A562LZ15</accession>
<dbReference type="SUPFAM" id="SSF54909">
    <property type="entry name" value="Dimeric alpha+beta barrel"/>
    <property type="match status" value="1"/>
</dbReference>
<comment type="caution">
    <text evidence="5">The sequence shown here is derived from an EMBL/GenBank/DDBJ whole genome shotgun (WGS) entry which is preliminary data.</text>
</comment>
<dbReference type="PROSITE" id="PS00519">
    <property type="entry name" value="HTH_ASNC_1"/>
    <property type="match status" value="1"/>
</dbReference>
<dbReference type="AlphaFoldDB" id="A0A562LZ15"/>
<dbReference type="PRINTS" id="PR00033">
    <property type="entry name" value="HTHASNC"/>
</dbReference>
<evidence type="ECO:0000313" key="6">
    <source>
        <dbReference type="Proteomes" id="UP000319848"/>
    </source>
</evidence>
<evidence type="ECO:0000256" key="1">
    <source>
        <dbReference type="ARBA" id="ARBA00023015"/>
    </source>
</evidence>
<dbReference type="PROSITE" id="PS50956">
    <property type="entry name" value="HTH_ASNC_2"/>
    <property type="match status" value="1"/>
</dbReference>
<keyword evidence="6" id="KW-1185">Reference proteome</keyword>
<keyword evidence="2" id="KW-0238">DNA-binding</keyword>
<dbReference type="PANTHER" id="PTHR30154">
    <property type="entry name" value="LEUCINE-RESPONSIVE REGULATORY PROTEIN"/>
    <property type="match status" value="1"/>
</dbReference>